<evidence type="ECO:0000313" key="5">
    <source>
        <dbReference type="EMBL" id="PWN93543.1"/>
    </source>
</evidence>
<comment type="subcellular location">
    <subcellularLocation>
        <location evidence="1">Secreted</location>
    </subcellularLocation>
</comment>
<dbReference type="GeneID" id="37046576"/>
<keyword evidence="4" id="KW-0732">Signal</keyword>
<evidence type="ECO:0000256" key="1">
    <source>
        <dbReference type="ARBA" id="ARBA00004613"/>
    </source>
</evidence>
<dbReference type="Pfam" id="PF03022">
    <property type="entry name" value="MRJP"/>
    <property type="match status" value="1"/>
</dbReference>
<dbReference type="RefSeq" id="XP_025380741.1">
    <property type="nucleotide sequence ID" value="XM_025524660.1"/>
</dbReference>
<feature type="signal peptide" evidence="4">
    <location>
        <begin position="1"/>
        <end position="18"/>
    </location>
</feature>
<organism evidence="5 6">
    <name type="scientific">Acaromyces ingoldii</name>
    <dbReference type="NCBI Taxonomy" id="215250"/>
    <lineage>
        <taxon>Eukaryota</taxon>
        <taxon>Fungi</taxon>
        <taxon>Dikarya</taxon>
        <taxon>Basidiomycota</taxon>
        <taxon>Ustilaginomycotina</taxon>
        <taxon>Exobasidiomycetes</taxon>
        <taxon>Exobasidiales</taxon>
        <taxon>Cryptobasidiaceae</taxon>
        <taxon>Acaromyces</taxon>
    </lineage>
</organism>
<dbReference type="SUPFAM" id="SSF101898">
    <property type="entry name" value="NHL repeat"/>
    <property type="match status" value="1"/>
</dbReference>
<dbReference type="Gene3D" id="2.120.10.30">
    <property type="entry name" value="TolB, C-terminal domain"/>
    <property type="match status" value="1"/>
</dbReference>
<dbReference type="InterPro" id="IPR017996">
    <property type="entry name" value="MRJP/yellow-related"/>
</dbReference>
<keyword evidence="3" id="KW-0964">Secreted</keyword>
<evidence type="ECO:0000256" key="3">
    <source>
        <dbReference type="ARBA" id="ARBA00022525"/>
    </source>
</evidence>
<comment type="similarity">
    <text evidence="2">Belongs to the major royal jelly protein family.</text>
</comment>
<dbReference type="InterPro" id="IPR011042">
    <property type="entry name" value="6-blade_b-propeller_TolB-like"/>
</dbReference>
<dbReference type="PANTHER" id="PTHR10009">
    <property type="entry name" value="PROTEIN YELLOW-RELATED"/>
    <property type="match status" value="1"/>
</dbReference>
<feature type="chain" id="PRO_5016300596" description="Major royal jelly protein" evidence="4">
    <location>
        <begin position="19"/>
        <end position="457"/>
    </location>
</feature>
<reference evidence="5" key="1">
    <citation type="journal article" date="2018" name="Mol. Biol. Evol.">
        <title>Broad Genomic Sampling Reveals a Smut Pathogenic Ancestry of the Fungal Clade Ustilaginomycotina.</title>
        <authorList>
            <person name="Kijpornyongpan T."/>
            <person name="Mondo S.J."/>
            <person name="Barry K."/>
            <person name="Sandor L."/>
            <person name="Lee J."/>
            <person name="Lipzen A."/>
            <person name="Pangilinan J."/>
            <person name="LaButti K."/>
            <person name="Hainaut M."/>
            <person name="Henrissat B."/>
            <person name="Grigoriev I.V."/>
            <person name="Spatafora J.W."/>
            <person name="Aime M.C."/>
        </authorList>
    </citation>
    <scope>NUCLEOTIDE SEQUENCE [LARGE SCALE GENOMIC DNA]</scope>
    <source>
        <strain evidence="5">MCA 4198</strain>
    </source>
</reference>
<name>A0A316YZS9_9BASI</name>
<dbReference type="STRING" id="215250.A0A316YZS9"/>
<accession>A0A316YZS9</accession>
<dbReference type="PANTHER" id="PTHR10009:SF18">
    <property type="entry name" value="PROTEIN YELLOW-LIKE PROTEIN"/>
    <property type="match status" value="1"/>
</dbReference>
<evidence type="ECO:0000256" key="2">
    <source>
        <dbReference type="ARBA" id="ARBA00009127"/>
    </source>
</evidence>
<evidence type="ECO:0000256" key="4">
    <source>
        <dbReference type="SAM" id="SignalP"/>
    </source>
</evidence>
<protein>
    <recommendedName>
        <fullName evidence="7">Major royal jelly protein</fullName>
    </recommendedName>
</protein>
<proteinExistence type="inferred from homology"/>
<evidence type="ECO:0008006" key="7">
    <source>
        <dbReference type="Google" id="ProtNLM"/>
    </source>
</evidence>
<keyword evidence="6" id="KW-1185">Reference proteome</keyword>
<dbReference type="AlphaFoldDB" id="A0A316YZS9"/>
<dbReference type="GO" id="GO:0005576">
    <property type="term" value="C:extracellular region"/>
    <property type="evidence" value="ECO:0007669"/>
    <property type="project" value="UniProtKB-SubCell"/>
</dbReference>
<gene>
    <name evidence="5" type="ORF">FA10DRAFT_298920</name>
</gene>
<sequence length="457" mass="49886">MFSSVAVVVAAFVALGCAQSNSSYPSPPTVLGPEDVTGGSIEGFQQPHLFQDNGTYGPQVEIMHYYYDQWPIGLAAFPTGDSKALYACYTRGPYKYTLGKITNLTAEEPWPNQEINTPPGGLLDENLSSLTGYSMATNSTDHFISVQALYTDPNGRLWVLDTGRPTVTSDNGASTMAYAVVGGPKLVLMNRENGTIERTYTFPGDVHFPDSSINDVRFDLRHNITASGQGVAYIVDSSNEGRNAFIVLDLGTGKSWRRLDQHPSMLHTYNNRASYAGIPTYITIKGQSEYSNKEGFDGLALSPDGEYAYYSPLVSQYLYRVPTSVLLADNGPNGTDGHDAELKASFAVQNLGQKGSQTNGFDSSSDGRIYLLAPEQNAIFAFNPNTSKIEPFVRDPRLYWIDSVVVADDGYLYGNCNQLPRQMQWNNGTEKRVKPGIMFRVKLPEGASRITTGLGGA</sequence>
<dbReference type="Proteomes" id="UP000245768">
    <property type="component" value="Unassembled WGS sequence"/>
</dbReference>
<evidence type="ECO:0000313" key="6">
    <source>
        <dbReference type="Proteomes" id="UP000245768"/>
    </source>
</evidence>
<dbReference type="EMBL" id="KZ819634">
    <property type="protein sequence ID" value="PWN93543.1"/>
    <property type="molecule type" value="Genomic_DNA"/>
</dbReference>
<dbReference type="InParanoid" id="A0A316YZS9"/>
<dbReference type="OrthoDB" id="7776143at2759"/>